<feature type="compositionally biased region" description="Polar residues" evidence="1">
    <location>
        <begin position="31"/>
        <end position="41"/>
    </location>
</feature>
<accession>A0ABU6TGN2</accession>
<keyword evidence="3" id="KW-1185">Reference proteome</keyword>
<sequence>MTDNFASDVSDGNIQISPRRRSPLPIHRLISLSSNLPQNPSRPHHRRRPIKEPTIAGSLTPPRRRRPLRTAWRVHVLLVEEEREEAAPPCLAAAAPCRRRCSTSSQTTVVHRWSCHSSR</sequence>
<protein>
    <submittedName>
        <fullName evidence="2">Uncharacterized protein</fullName>
    </submittedName>
</protein>
<comment type="caution">
    <text evidence="2">The sequence shown here is derived from an EMBL/GenBank/DDBJ whole genome shotgun (WGS) entry which is preliminary data.</text>
</comment>
<feature type="region of interest" description="Disordered" evidence="1">
    <location>
        <begin position="1"/>
        <end position="66"/>
    </location>
</feature>
<gene>
    <name evidence="2" type="ORF">PIB30_040432</name>
</gene>
<name>A0ABU6TGN2_9FABA</name>
<dbReference type="Proteomes" id="UP001341840">
    <property type="component" value="Unassembled WGS sequence"/>
</dbReference>
<organism evidence="2 3">
    <name type="scientific">Stylosanthes scabra</name>
    <dbReference type="NCBI Taxonomy" id="79078"/>
    <lineage>
        <taxon>Eukaryota</taxon>
        <taxon>Viridiplantae</taxon>
        <taxon>Streptophyta</taxon>
        <taxon>Embryophyta</taxon>
        <taxon>Tracheophyta</taxon>
        <taxon>Spermatophyta</taxon>
        <taxon>Magnoliopsida</taxon>
        <taxon>eudicotyledons</taxon>
        <taxon>Gunneridae</taxon>
        <taxon>Pentapetalae</taxon>
        <taxon>rosids</taxon>
        <taxon>fabids</taxon>
        <taxon>Fabales</taxon>
        <taxon>Fabaceae</taxon>
        <taxon>Papilionoideae</taxon>
        <taxon>50 kb inversion clade</taxon>
        <taxon>dalbergioids sensu lato</taxon>
        <taxon>Dalbergieae</taxon>
        <taxon>Pterocarpus clade</taxon>
        <taxon>Stylosanthes</taxon>
    </lineage>
</organism>
<reference evidence="2 3" key="1">
    <citation type="journal article" date="2023" name="Plants (Basel)">
        <title>Bridging the Gap: Combining Genomics and Transcriptomics Approaches to Understand Stylosanthes scabra, an Orphan Legume from the Brazilian Caatinga.</title>
        <authorList>
            <person name="Ferreira-Neto J.R.C."/>
            <person name="da Silva M.D."/>
            <person name="Binneck E."/>
            <person name="de Melo N.F."/>
            <person name="da Silva R.H."/>
            <person name="de Melo A.L.T.M."/>
            <person name="Pandolfi V."/>
            <person name="Bustamante F.O."/>
            <person name="Brasileiro-Vidal A.C."/>
            <person name="Benko-Iseppon A.M."/>
        </authorList>
    </citation>
    <scope>NUCLEOTIDE SEQUENCE [LARGE SCALE GENOMIC DNA]</scope>
    <source>
        <tissue evidence="2">Leaves</tissue>
    </source>
</reference>
<proteinExistence type="predicted"/>
<evidence type="ECO:0000256" key="1">
    <source>
        <dbReference type="SAM" id="MobiDB-lite"/>
    </source>
</evidence>
<feature type="compositionally biased region" description="Polar residues" evidence="1">
    <location>
        <begin position="1"/>
        <end position="16"/>
    </location>
</feature>
<dbReference type="EMBL" id="JASCZI010090839">
    <property type="protein sequence ID" value="MED6147058.1"/>
    <property type="molecule type" value="Genomic_DNA"/>
</dbReference>
<evidence type="ECO:0000313" key="3">
    <source>
        <dbReference type="Proteomes" id="UP001341840"/>
    </source>
</evidence>
<evidence type="ECO:0000313" key="2">
    <source>
        <dbReference type="EMBL" id="MED6147058.1"/>
    </source>
</evidence>